<feature type="region of interest" description="Disordered" evidence="8">
    <location>
        <begin position="1"/>
        <end position="26"/>
    </location>
</feature>
<dbReference type="InterPro" id="IPR029058">
    <property type="entry name" value="AB_hydrolase_fold"/>
</dbReference>
<dbReference type="PANTHER" id="PTHR48182">
    <property type="entry name" value="PROTEIN SERAC1"/>
    <property type="match status" value="1"/>
</dbReference>
<dbReference type="AlphaFoldDB" id="A0A9P1M9C3"/>
<dbReference type="OrthoDB" id="7464126at2759"/>
<evidence type="ECO:0000313" key="10">
    <source>
        <dbReference type="EMBL" id="CAI4213165.1"/>
    </source>
</evidence>
<proteinExistence type="inferred from homology"/>
<evidence type="ECO:0000256" key="5">
    <source>
        <dbReference type="ARBA" id="ARBA00022824"/>
    </source>
</evidence>
<accession>A0A9P1M9C3</accession>
<organism evidence="10 11">
    <name type="scientific">Parascedosporium putredinis</name>
    <dbReference type="NCBI Taxonomy" id="1442378"/>
    <lineage>
        <taxon>Eukaryota</taxon>
        <taxon>Fungi</taxon>
        <taxon>Dikarya</taxon>
        <taxon>Ascomycota</taxon>
        <taxon>Pezizomycotina</taxon>
        <taxon>Sordariomycetes</taxon>
        <taxon>Hypocreomycetidae</taxon>
        <taxon>Microascales</taxon>
        <taxon>Microascaceae</taxon>
        <taxon>Parascedosporium</taxon>
    </lineage>
</organism>
<dbReference type="GO" id="GO:0005739">
    <property type="term" value="C:mitochondrion"/>
    <property type="evidence" value="ECO:0007669"/>
    <property type="project" value="UniProtKB-SubCell"/>
</dbReference>
<dbReference type="Pfam" id="PF05057">
    <property type="entry name" value="DUF676"/>
    <property type="match status" value="1"/>
</dbReference>
<evidence type="ECO:0000256" key="2">
    <source>
        <dbReference type="ARBA" id="ARBA00004240"/>
    </source>
</evidence>
<dbReference type="Proteomes" id="UP000838763">
    <property type="component" value="Unassembled WGS sequence"/>
</dbReference>
<dbReference type="Gene3D" id="3.40.50.1820">
    <property type="entry name" value="alpha/beta hydrolase"/>
    <property type="match status" value="1"/>
</dbReference>
<reference evidence="10" key="1">
    <citation type="submission" date="2022-11" db="EMBL/GenBank/DDBJ databases">
        <authorList>
            <person name="Scott C."/>
            <person name="Bruce N."/>
        </authorList>
    </citation>
    <scope>NUCLEOTIDE SEQUENCE</scope>
</reference>
<evidence type="ECO:0000256" key="8">
    <source>
        <dbReference type="SAM" id="MobiDB-lite"/>
    </source>
</evidence>
<evidence type="ECO:0000256" key="3">
    <source>
        <dbReference type="ARBA" id="ARBA00004370"/>
    </source>
</evidence>
<evidence type="ECO:0000313" key="11">
    <source>
        <dbReference type="Proteomes" id="UP000838763"/>
    </source>
</evidence>
<dbReference type="SUPFAM" id="SSF53474">
    <property type="entry name" value="alpha/beta-Hydrolases"/>
    <property type="match status" value="1"/>
</dbReference>
<dbReference type="PANTHER" id="PTHR48182:SF2">
    <property type="entry name" value="PROTEIN SERAC1"/>
    <property type="match status" value="1"/>
</dbReference>
<protein>
    <recommendedName>
        <fullName evidence="9">DUF676 domain-containing protein</fullName>
    </recommendedName>
</protein>
<dbReference type="InterPro" id="IPR007751">
    <property type="entry name" value="DUF676_lipase-like"/>
</dbReference>
<comment type="caution">
    <text evidence="10">The sequence shown here is derived from an EMBL/GenBank/DDBJ whole genome shotgun (WGS) entry which is preliminary data.</text>
</comment>
<keyword evidence="11" id="KW-1185">Reference proteome</keyword>
<feature type="domain" description="DUF676" evidence="9">
    <location>
        <begin position="46"/>
        <end position="188"/>
    </location>
</feature>
<dbReference type="InterPro" id="IPR052374">
    <property type="entry name" value="SERAC1"/>
</dbReference>
<comment type="subcellular location">
    <subcellularLocation>
        <location evidence="2">Endoplasmic reticulum</location>
    </subcellularLocation>
    <subcellularLocation>
        <location evidence="3">Membrane</location>
    </subcellularLocation>
    <subcellularLocation>
        <location evidence="1">Mitochondrion</location>
    </subcellularLocation>
</comment>
<dbReference type="GO" id="GO:0016020">
    <property type="term" value="C:membrane"/>
    <property type="evidence" value="ECO:0007669"/>
    <property type="project" value="UniProtKB-SubCell"/>
</dbReference>
<gene>
    <name evidence="10" type="ORF">PPNO1_LOCUS2916</name>
</gene>
<keyword evidence="5" id="KW-0256">Endoplasmic reticulum</keyword>
<name>A0A9P1M9C3_9PEZI</name>
<dbReference type="EMBL" id="CALLCH030000007">
    <property type="protein sequence ID" value="CAI4213165.1"/>
    <property type="molecule type" value="Genomic_DNA"/>
</dbReference>
<comment type="similarity">
    <text evidence="4">Belongs to the putative lipase ROG1 family.</text>
</comment>
<evidence type="ECO:0000256" key="1">
    <source>
        <dbReference type="ARBA" id="ARBA00004173"/>
    </source>
</evidence>
<evidence type="ECO:0000259" key="9">
    <source>
        <dbReference type="Pfam" id="PF05057"/>
    </source>
</evidence>
<evidence type="ECO:0000256" key="4">
    <source>
        <dbReference type="ARBA" id="ARBA00007920"/>
    </source>
</evidence>
<dbReference type="GO" id="GO:0005783">
    <property type="term" value="C:endoplasmic reticulum"/>
    <property type="evidence" value="ECO:0007669"/>
    <property type="project" value="UniProtKB-SubCell"/>
</dbReference>
<evidence type="ECO:0000256" key="7">
    <source>
        <dbReference type="ARBA" id="ARBA00023136"/>
    </source>
</evidence>
<evidence type="ECO:0000256" key="6">
    <source>
        <dbReference type="ARBA" id="ARBA00023128"/>
    </source>
</evidence>
<sequence length="375" mass="40960">MFSRRTPLAIEDGATPSGDGSSARYSTKGTYGLKKCHDSEDAMTDIVFVHGLTGNRETTWTDKASGVFWPAHLLKNDVPRTRIVTFGYDADVVHFWAAASQNRIRNHATNLVNALAQLRERTDTEDRPLIFVTHSLGGLVFEDAMIASRNSAEPHIRRVYEATYGVCFLATPHCGSTLASWATILGQIANVVKKTDTGILQALQPESEVLALIQTDFHNMIVPKHSAILPAYNAIGIHNNHMDMPKFTSEEDPGYLSVSTEVLRWVREIQKAPPPRPMSSSHRTESRANQARLRFPGRCPMATATRDTPPSGMGWHNQGMPGMVQMPMPTPPAQSPGVGPGPPQGYVGSIVTGTVNNYAGSKMVQGNNFQGPVNF</sequence>
<keyword evidence="7" id="KW-0472">Membrane</keyword>
<keyword evidence="6" id="KW-0496">Mitochondrion</keyword>